<evidence type="ECO:0000313" key="2">
    <source>
        <dbReference type="Proteomes" id="UP000887458"/>
    </source>
</evidence>
<protein>
    <submittedName>
        <fullName evidence="1">Uncharacterized protein</fullName>
    </submittedName>
</protein>
<sequence>MTGRKDKKHYHHMTMSINHIDKILNKKVTYGSFFSGVQDNVQVNRPKDKKQNTLDQVIING</sequence>
<dbReference type="EMBL" id="NJHN03000091">
    <property type="protein sequence ID" value="KAH9416491.1"/>
    <property type="molecule type" value="Genomic_DNA"/>
</dbReference>
<accession>A0ABQ8J1Q3</accession>
<dbReference type="Proteomes" id="UP000887458">
    <property type="component" value="Unassembled WGS sequence"/>
</dbReference>
<reference evidence="1 2" key="2">
    <citation type="journal article" date="2022" name="Mol. Biol. Evol.">
        <title>Comparative Genomics Reveals Insights into the Divergent Evolution of Astigmatic Mites and Household Pest Adaptations.</title>
        <authorList>
            <person name="Xiong Q."/>
            <person name="Wan A.T."/>
            <person name="Liu X."/>
            <person name="Fung C.S."/>
            <person name="Xiao X."/>
            <person name="Malainual N."/>
            <person name="Hou J."/>
            <person name="Wang L."/>
            <person name="Wang M."/>
            <person name="Yang K.Y."/>
            <person name="Cui Y."/>
            <person name="Leung E.L."/>
            <person name="Nong W."/>
            <person name="Shin S.K."/>
            <person name="Au S.W."/>
            <person name="Jeong K.Y."/>
            <person name="Chew F.T."/>
            <person name="Hui J.H."/>
            <person name="Leung T.F."/>
            <person name="Tungtrongchitr A."/>
            <person name="Zhong N."/>
            <person name="Liu Z."/>
            <person name="Tsui S.K."/>
        </authorList>
    </citation>
    <scope>NUCLEOTIDE SEQUENCE [LARGE SCALE GENOMIC DNA]</scope>
    <source>
        <strain evidence="1">Derp</strain>
    </source>
</reference>
<comment type="caution">
    <text evidence="1">The sequence shown here is derived from an EMBL/GenBank/DDBJ whole genome shotgun (WGS) entry which is preliminary data.</text>
</comment>
<organism evidence="1 2">
    <name type="scientific">Dermatophagoides pteronyssinus</name>
    <name type="common">European house dust mite</name>
    <dbReference type="NCBI Taxonomy" id="6956"/>
    <lineage>
        <taxon>Eukaryota</taxon>
        <taxon>Metazoa</taxon>
        <taxon>Ecdysozoa</taxon>
        <taxon>Arthropoda</taxon>
        <taxon>Chelicerata</taxon>
        <taxon>Arachnida</taxon>
        <taxon>Acari</taxon>
        <taxon>Acariformes</taxon>
        <taxon>Sarcoptiformes</taxon>
        <taxon>Astigmata</taxon>
        <taxon>Psoroptidia</taxon>
        <taxon>Analgoidea</taxon>
        <taxon>Pyroglyphidae</taxon>
        <taxon>Dermatophagoidinae</taxon>
        <taxon>Dermatophagoides</taxon>
    </lineage>
</organism>
<evidence type="ECO:0000313" key="1">
    <source>
        <dbReference type="EMBL" id="KAH9416491.1"/>
    </source>
</evidence>
<reference evidence="1 2" key="1">
    <citation type="journal article" date="2018" name="J. Allergy Clin. Immunol.">
        <title>High-quality assembly of Dermatophagoides pteronyssinus genome and transcriptome reveals a wide range of novel allergens.</title>
        <authorList>
            <person name="Liu X.Y."/>
            <person name="Yang K.Y."/>
            <person name="Wang M.Q."/>
            <person name="Kwok J.S."/>
            <person name="Zeng X."/>
            <person name="Yang Z."/>
            <person name="Xiao X.J."/>
            <person name="Lau C.P."/>
            <person name="Li Y."/>
            <person name="Huang Z.M."/>
            <person name="Ba J.G."/>
            <person name="Yim A.K."/>
            <person name="Ouyang C.Y."/>
            <person name="Ngai S.M."/>
            <person name="Chan T.F."/>
            <person name="Leung E.L."/>
            <person name="Liu L."/>
            <person name="Liu Z.G."/>
            <person name="Tsui S.K."/>
        </authorList>
    </citation>
    <scope>NUCLEOTIDE SEQUENCE [LARGE SCALE GENOMIC DNA]</scope>
    <source>
        <strain evidence="1">Derp</strain>
    </source>
</reference>
<keyword evidence="2" id="KW-1185">Reference proteome</keyword>
<name>A0ABQ8J1Q3_DERPT</name>
<gene>
    <name evidence="1" type="ORF">DERP_014540</name>
</gene>
<proteinExistence type="predicted"/>